<accession>A0A2R6NRM8</accession>
<dbReference type="AlphaFoldDB" id="A0A2R6NRM8"/>
<feature type="region of interest" description="Disordered" evidence="1">
    <location>
        <begin position="680"/>
        <end position="857"/>
    </location>
</feature>
<dbReference type="SUPFAM" id="SSF46689">
    <property type="entry name" value="Homeodomain-like"/>
    <property type="match status" value="1"/>
</dbReference>
<name>A0A2R6NRM8_9APHY</name>
<feature type="compositionally biased region" description="Basic and acidic residues" evidence="1">
    <location>
        <begin position="846"/>
        <end position="857"/>
    </location>
</feature>
<dbReference type="STRING" id="98765.A0A2R6NRM8"/>
<dbReference type="EMBL" id="MLYV02000905">
    <property type="protein sequence ID" value="PSR75362.1"/>
    <property type="molecule type" value="Genomic_DNA"/>
</dbReference>
<dbReference type="Pfam" id="PF08914">
    <property type="entry name" value="Myb_Rap1"/>
    <property type="match status" value="1"/>
</dbReference>
<protein>
    <recommendedName>
        <fullName evidence="2">TERF2-interacting telomeric protein 1 Myb domain-containing protein</fullName>
    </recommendedName>
</protein>
<feature type="compositionally biased region" description="Basic and acidic residues" evidence="1">
    <location>
        <begin position="727"/>
        <end position="744"/>
    </location>
</feature>
<dbReference type="InterPro" id="IPR009057">
    <property type="entry name" value="Homeodomain-like_sf"/>
</dbReference>
<feature type="compositionally biased region" description="Acidic residues" evidence="1">
    <location>
        <begin position="349"/>
        <end position="359"/>
    </location>
</feature>
<proteinExistence type="predicted"/>
<evidence type="ECO:0000313" key="3">
    <source>
        <dbReference type="EMBL" id="PSR75362.1"/>
    </source>
</evidence>
<dbReference type="Gene3D" id="1.10.10.60">
    <property type="entry name" value="Homeodomain-like"/>
    <property type="match status" value="1"/>
</dbReference>
<evidence type="ECO:0000259" key="2">
    <source>
        <dbReference type="Pfam" id="PF08914"/>
    </source>
</evidence>
<keyword evidence="4" id="KW-1185">Reference proteome</keyword>
<comment type="caution">
    <text evidence="3">The sequence shown here is derived from an EMBL/GenBank/DDBJ whole genome shotgun (WGS) entry which is preliminary data.</text>
</comment>
<feature type="compositionally biased region" description="Acidic residues" evidence="1">
    <location>
        <begin position="257"/>
        <end position="269"/>
    </location>
</feature>
<feature type="compositionally biased region" description="Polar residues" evidence="1">
    <location>
        <begin position="381"/>
        <end position="396"/>
    </location>
</feature>
<dbReference type="InterPro" id="IPR015010">
    <property type="entry name" value="TERF2IP_Myb"/>
</dbReference>
<feature type="region of interest" description="Disordered" evidence="1">
    <location>
        <begin position="632"/>
        <end position="656"/>
    </location>
</feature>
<feature type="compositionally biased region" description="Basic and acidic residues" evidence="1">
    <location>
        <begin position="284"/>
        <end position="294"/>
    </location>
</feature>
<evidence type="ECO:0000256" key="1">
    <source>
        <dbReference type="SAM" id="MobiDB-lite"/>
    </source>
</evidence>
<feature type="region of interest" description="Disordered" evidence="1">
    <location>
        <begin position="563"/>
        <end position="596"/>
    </location>
</feature>
<feature type="compositionally biased region" description="Polar residues" evidence="1">
    <location>
        <begin position="754"/>
        <end position="820"/>
    </location>
</feature>
<feature type="compositionally biased region" description="Low complexity" evidence="1">
    <location>
        <begin position="397"/>
        <end position="408"/>
    </location>
</feature>
<sequence>MSSPVASSSRARRTEGRQTGEQSAGAAGYPQIFVHNDGRPVRFYLEADRDYSISKYQLPLTANYVKSLARKITRHGGEICFDKEDAHVVIVNEAALEDYKYYYAYDLQIDAEQPGFISKCIADRRYVHLRPRRKPMGGVREGLKKWTTYTEREERLICKWLAIRIPYASSGGRKGNKVWQQLVEYAESFPEGEWALGTNHSWQSWREHYKKNQDRFDPDINEIVKRLPPRIYDKGLFELDRDMNRRNRVRVEQRNGEDDEEEDEEDEFVYEPRASLEPEPEPELPSRESNARETDEVEDILTVPTAKRKRIPVTPRSNQRRKATTSLTQESAPFQRHSGARPTSYRREEEEEEEEEAIEPVEARVVADEVQPEIEDAGPPGTQNSPTQTLAPSTPGRSARTTITSTARATKRNAPRPLDINSASSDVPMSSQATLVGPVPTQLRGGEELPVTQIRGRQAEVIVIEDSPVHGETQQMRTGLRTRPRQDGPELEEIGRQPPSAPITAARKSKRSQMLLGVVVPQPSQGDAPYRNTRARARSVSVEPVQVQSTAIDRRKKTKILTEVVEGSGSEESEGGGELDHKPDGMERPSEPVEQGRFKEYMEIDEADMQLQYDTSMVSTSLAVDDTDQEFEASLNTSLQQDGADVLHSPDDERTHRNLFNELQEEEDSISVVAVEVQETQSSSNIYRVDNPEDKHPSTNSSKHPFEESDEEEEPSYETQPSRHLSTRSDRPHASRTFSERGTEAELPIRTYSAVFSPNRSTQRPGSSTALHSQPSNPRSSLGSHTLVDSITSSAHTPNLYSRRVYSSNTPSQPANTSVMGTYARDILEQPSVDTQFRPRPGTRAHAHDVMSKARAR</sequence>
<evidence type="ECO:0000313" key="4">
    <source>
        <dbReference type="Proteomes" id="UP000186601"/>
    </source>
</evidence>
<feature type="compositionally biased region" description="Polar residues" evidence="1">
    <location>
        <begin position="421"/>
        <end position="434"/>
    </location>
</feature>
<feature type="region of interest" description="Disordered" evidence="1">
    <location>
        <begin position="465"/>
        <end position="544"/>
    </location>
</feature>
<feature type="region of interest" description="Disordered" evidence="1">
    <location>
        <begin position="1"/>
        <end position="24"/>
    </location>
</feature>
<organism evidence="3 4">
    <name type="scientific">Hermanssonia centrifuga</name>
    <dbReference type="NCBI Taxonomy" id="98765"/>
    <lineage>
        <taxon>Eukaryota</taxon>
        <taxon>Fungi</taxon>
        <taxon>Dikarya</taxon>
        <taxon>Basidiomycota</taxon>
        <taxon>Agaricomycotina</taxon>
        <taxon>Agaricomycetes</taxon>
        <taxon>Polyporales</taxon>
        <taxon>Meruliaceae</taxon>
        <taxon>Hermanssonia</taxon>
    </lineage>
</organism>
<dbReference type="OrthoDB" id="435460at2759"/>
<gene>
    <name evidence="3" type="ORF">PHLCEN_2v9171</name>
</gene>
<reference evidence="3 4" key="1">
    <citation type="submission" date="2018-02" db="EMBL/GenBank/DDBJ databases">
        <title>Genome sequence of the basidiomycete white-rot fungus Phlebia centrifuga.</title>
        <authorList>
            <person name="Granchi Z."/>
            <person name="Peng M."/>
            <person name="de Vries R.P."/>
            <person name="Hilden K."/>
            <person name="Makela M.R."/>
            <person name="Grigoriev I."/>
            <person name="Riley R."/>
        </authorList>
    </citation>
    <scope>NUCLEOTIDE SEQUENCE [LARGE SCALE GENOMIC DNA]</scope>
    <source>
        <strain evidence="3 4">FBCC195</strain>
    </source>
</reference>
<feature type="domain" description="TERF2-interacting telomeric protein 1 Myb" evidence="2">
    <location>
        <begin position="149"/>
        <end position="212"/>
    </location>
</feature>
<dbReference type="CDD" id="cd11655">
    <property type="entry name" value="rap1_myb-like"/>
    <property type="match status" value="1"/>
</dbReference>
<feature type="compositionally biased region" description="Basic and acidic residues" evidence="1">
    <location>
        <begin position="578"/>
        <end position="596"/>
    </location>
</feature>
<dbReference type="Proteomes" id="UP000186601">
    <property type="component" value="Unassembled WGS sequence"/>
</dbReference>
<feature type="region of interest" description="Disordered" evidence="1">
    <location>
        <begin position="250"/>
        <end position="452"/>
    </location>
</feature>